<dbReference type="PROSITE" id="PS51257">
    <property type="entry name" value="PROKAR_LIPOPROTEIN"/>
    <property type="match status" value="1"/>
</dbReference>
<feature type="region of interest" description="Disordered" evidence="1">
    <location>
        <begin position="58"/>
        <end position="123"/>
    </location>
</feature>
<sequence length="240" mass="25963">MNRRTFIRTSSIALTGLVAGAAGCTDSSDTPPPRRSSVIETVAVDTEADQLMVELEPAGDRWVQTRRDVDDSDVTQPQSDTGSQSSVSFSLIGSARAAKGRGTTSRASTSYSSAPTTHKGRAHYGGGAYVGTWYNDHDDEVEQYPVTVDTVGMAYIGDEETFEEQDPGPGPLNWDETTDDPNGEVRFSANRSPGWYRIGTEVVIPGEESVDLGWESIDARIEPDGSEPAVTKEWKLSPRI</sequence>
<protein>
    <submittedName>
        <fullName evidence="2">Uncharacterized protein</fullName>
    </submittedName>
</protein>
<proteinExistence type="predicted"/>
<dbReference type="EMBL" id="JBHSZQ010000052">
    <property type="protein sequence ID" value="MFC7127711.1"/>
    <property type="molecule type" value="Genomic_DNA"/>
</dbReference>
<name>A0ABD5X986_9EURY</name>
<dbReference type="Proteomes" id="UP001596414">
    <property type="component" value="Unassembled WGS sequence"/>
</dbReference>
<reference evidence="2 3" key="1">
    <citation type="journal article" date="2014" name="Int. J. Syst. Evol. Microbiol.">
        <title>Complete genome sequence of Corynebacterium casei LMG S-19264T (=DSM 44701T), isolated from a smear-ripened cheese.</title>
        <authorList>
            <consortium name="US DOE Joint Genome Institute (JGI-PGF)"/>
            <person name="Walter F."/>
            <person name="Albersmeier A."/>
            <person name="Kalinowski J."/>
            <person name="Ruckert C."/>
        </authorList>
    </citation>
    <scope>NUCLEOTIDE SEQUENCE [LARGE SCALE GENOMIC DNA]</scope>
    <source>
        <strain evidence="2 3">CGMCC 4.7215</strain>
    </source>
</reference>
<evidence type="ECO:0000313" key="2">
    <source>
        <dbReference type="EMBL" id="MFC7127711.1"/>
    </source>
</evidence>
<gene>
    <name evidence="2" type="ORF">ACFQJ7_17080</name>
</gene>
<dbReference type="AlphaFoldDB" id="A0ABD5X986"/>
<organism evidence="2 3">
    <name type="scientific">Halovenus rubra</name>
    <dbReference type="NCBI Taxonomy" id="869890"/>
    <lineage>
        <taxon>Archaea</taxon>
        <taxon>Methanobacteriati</taxon>
        <taxon>Methanobacteriota</taxon>
        <taxon>Stenosarchaea group</taxon>
        <taxon>Halobacteria</taxon>
        <taxon>Halobacteriales</taxon>
        <taxon>Haloarculaceae</taxon>
        <taxon>Halovenus</taxon>
    </lineage>
</organism>
<evidence type="ECO:0000313" key="3">
    <source>
        <dbReference type="Proteomes" id="UP001596414"/>
    </source>
</evidence>
<comment type="caution">
    <text evidence="2">The sequence shown here is derived from an EMBL/GenBank/DDBJ whole genome shotgun (WGS) entry which is preliminary data.</text>
</comment>
<feature type="compositionally biased region" description="Polar residues" evidence="1">
    <location>
        <begin position="74"/>
        <end position="91"/>
    </location>
</feature>
<dbReference type="RefSeq" id="WP_267636831.1">
    <property type="nucleotide sequence ID" value="NZ_JAODIY010000006.1"/>
</dbReference>
<feature type="compositionally biased region" description="Low complexity" evidence="1">
    <location>
        <begin position="103"/>
        <end position="117"/>
    </location>
</feature>
<accession>A0ABD5X986</accession>
<evidence type="ECO:0000256" key="1">
    <source>
        <dbReference type="SAM" id="MobiDB-lite"/>
    </source>
</evidence>